<proteinExistence type="predicted"/>
<accession>A0A2A4CRI2</accession>
<keyword evidence="1" id="KW-1133">Transmembrane helix</keyword>
<organism evidence="2 3">
    <name type="scientific">Pseudothioclava arenosa</name>
    <dbReference type="NCBI Taxonomy" id="1795308"/>
    <lineage>
        <taxon>Bacteria</taxon>
        <taxon>Pseudomonadati</taxon>
        <taxon>Pseudomonadota</taxon>
        <taxon>Alphaproteobacteria</taxon>
        <taxon>Rhodobacterales</taxon>
        <taxon>Paracoccaceae</taxon>
        <taxon>Pseudothioclava</taxon>
    </lineage>
</organism>
<comment type="caution">
    <text evidence="2">The sequence shown here is derived from an EMBL/GenBank/DDBJ whole genome shotgun (WGS) entry which is preliminary data.</text>
</comment>
<feature type="transmembrane region" description="Helical" evidence="1">
    <location>
        <begin position="81"/>
        <end position="99"/>
    </location>
</feature>
<dbReference type="EMBL" id="NTJD01000003">
    <property type="protein sequence ID" value="PCD77205.1"/>
    <property type="molecule type" value="Genomic_DNA"/>
</dbReference>
<protein>
    <submittedName>
        <fullName evidence="2">Uncharacterized protein</fullName>
    </submittedName>
</protein>
<dbReference type="RefSeq" id="WP_096431938.1">
    <property type="nucleotide sequence ID" value="NZ_NTJD01000003.1"/>
</dbReference>
<keyword evidence="1" id="KW-0812">Transmembrane</keyword>
<evidence type="ECO:0000256" key="1">
    <source>
        <dbReference type="SAM" id="Phobius"/>
    </source>
</evidence>
<dbReference type="OrthoDB" id="7866693at2"/>
<reference evidence="2 3" key="1">
    <citation type="submission" date="2017-09" db="EMBL/GenBank/DDBJ databases">
        <title>A multilocus sequence analysis scheme for characterization of bacteria in the genus Thioclava.</title>
        <authorList>
            <person name="Liu Y."/>
            <person name="Shao Z."/>
        </authorList>
    </citation>
    <scope>NUCLEOTIDE SEQUENCE [LARGE SCALE GENOMIC DNA]</scope>
    <source>
        <strain evidence="2 3">CAU 1312</strain>
    </source>
</reference>
<evidence type="ECO:0000313" key="2">
    <source>
        <dbReference type="EMBL" id="PCD77205.1"/>
    </source>
</evidence>
<gene>
    <name evidence="2" type="ORF">CLN94_05420</name>
</gene>
<keyword evidence="3" id="KW-1185">Reference proteome</keyword>
<dbReference type="AlphaFoldDB" id="A0A2A4CRI2"/>
<evidence type="ECO:0000313" key="3">
    <source>
        <dbReference type="Proteomes" id="UP000243507"/>
    </source>
</evidence>
<sequence length="153" mass="16433">MRMTPARLIKALLGGIASALIVAASLWLHMRLGFAAGLLGQPRAGSPTLIYTPVLFALEALRASWPLALPMVVLSALSGPWPIRAITLLVLTGGWYWAADRLTMGFAADFNAYWLPGEAFSQAFFDPLLTPVLLIGALVAQAALLKRLNHQPT</sequence>
<feature type="transmembrane region" description="Helical" evidence="1">
    <location>
        <begin position="119"/>
        <end position="145"/>
    </location>
</feature>
<feature type="transmembrane region" description="Helical" evidence="1">
    <location>
        <begin position="50"/>
        <end position="69"/>
    </location>
</feature>
<keyword evidence="1" id="KW-0472">Membrane</keyword>
<dbReference type="Proteomes" id="UP000243507">
    <property type="component" value="Unassembled WGS sequence"/>
</dbReference>
<name>A0A2A4CRI2_9RHOB</name>